<gene>
    <name evidence="3" type="ORF">QNA12_16005</name>
</gene>
<dbReference type="PANTHER" id="PTHR30575:SF3">
    <property type="entry name" value="PEPTIDASE M20 DIMERISATION DOMAIN-CONTAINING PROTEIN"/>
    <property type="match status" value="1"/>
</dbReference>
<evidence type="ECO:0000313" key="4">
    <source>
        <dbReference type="Proteomes" id="UP001379444"/>
    </source>
</evidence>
<dbReference type="Proteomes" id="UP001379444">
    <property type="component" value="Chromosome"/>
</dbReference>
<keyword evidence="4" id="KW-1185">Reference proteome</keyword>
<sequence length="441" mass="47564">MSAETLYAHLAQCVQQFSQQWRTTRRDLHKFAESGWVEFRTATLVAEQLHQLGYHLTLGRDAIRAESRMGLPPESVLLAQEQRARDQGALEQWLPYFSGGFTGLVATLDTGRKGPVIGYRVDMDALDLNECLADEHRPFRDGFASCNPGMMHACGHDGHTTIGLGLAQVLMAMRDQLCGTIKIVFQPAEEGTRGGKSMADAGVVDDVDYFTAIHIGTGVPRGHIVCGNDTFMATTKLDVTYRGVAAHSGGRPEEGRNALLAAAQAALGLHAIPRHSAGSSRINVGVLQAGTGRNVVPSLATMKVETRGATNAVNEFVYQQALKVIEGAAVMHDVEVDIALMGAAQSSKPSPEWVAFIHRQAEQVQGITQVIDSQTDAAGSEDATYLMERVKACGGLASYVVFGTELSAGHHNEKFDFDESVMDVAVTTLALLALNINEFER</sequence>
<dbReference type="InterPro" id="IPR052030">
    <property type="entry name" value="Peptidase_M20/M20A_hydrolases"/>
</dbReference>
<name>A0ABZ2G843_9GAMM</name>
<evidence type="ECO:0000259" key="2">
    <source>
        <dbReference type="Pfam" id="PF07687"/>
    </source>
</evidence>
<dbReference type="InterPro" id="IPR036264">
    <property type="entry name" value="Bact_exopeptidase_dim_dom"/>
</dbReference>
<protein>
    <submittedName>
        <fullName evidence="3">M20 family metallo-hydrolase</fullName>
    </submittedName>
</protein>
<dbReference type="PIRSF" id="PIRSF005962">
    <property type="entry name" value="Pept_M20D_amidohydro"/>
    <property type="match status" value="1"/>
</dbReference>
<dbReference type="EMBL" id="CP125967">
    <property type="protein sequence ID" value="WWO38004.1"/>
    <property type="molecule type" value="Genomic_DNA"/>
</dbReference>
<evidence type="ECO:0000256" key="1">
    <source>
        <dbReference type="ARBA" id="ARBA00022801"/>
    </source>
</evidence>
<dbReference type="RefSeq" id="WP_264497945.1">
    <property type="nucleotide sequence ID" value="NZ_CP109947.1"/>
</dbReference>
<dbReference type="InterPro" id="IPR002933">
    <property type="entry name" value="Peptidase_M20"/>
</dbReference>
<dbReference type="Pfam" id="PF07687">
    <property type="entry name" value="M20_dimer"/>
    <property type="match status" value="1"/>
</dbReference>
<organism evidence="3 4">
    <name type="scientific">Pectobacterium cacticida</name>
    <dbReference type="NCBI Taxonomy" id="69221"/>
    <lineage>
        <taxon>Bacteria</taxon>
        <taxon>Pseudomonadati</taxon>
        <taxon>Pseudomonadota</taxon>
        <taxon>Gammaproteobacteria</taxon>
        <taxon>Enterobacterales</taxon>
        <taxon>Pectobacteriaceae</taxon>
        <taxon>Pectobacterium</taxon>
    </lineage>
</organism>
<dbReference type="InterPro" id="IPR011650">
    <property type="entry name" value="Peptidase_M20_dimer"/>
</dbReference>
<keyword evidence="1" id="KW-0378">Hydrolase</keyword>
<reference evidence="3 4" key="1">
    <citation type="journal article" date="2024" name="Front. Plant Sci.">
        <title>Comprehensive phenomic and genomic studies of the species, Pectobacterium cacticida and proposal for reclassification as Alcorniella cacticida comb. nov.</title>
        <authorList>
            <person name="Jonca J."/>
            <person name="Pirhonen M."/>
            <person name="Waleron M.M."/>
            <person name="Gawor J."/>
            <person name="Mrozik A."/>
            <person name="Smoktunowicz M."/>
            <person name="Waleron K."/>
            <person name="Waleron M."/>
        </authorList>
    </citation>
    <scope>NUCLEOTIDE SEQUENCE [LARGE SCALE GENOMIC DNA]</scope>
    <source>
        <strain evidence="3 4">DPMP6</strain>
    </source>
</reference>
<dbReference type="PANTHER" id="PTHR30575">
    <property type="entry name" value="PEPTIDASE M20"/>
    <property type="match status" value="1"/>
</dbReference>
<dbReference type="CDD" id="cd05665">
    <property type="entry name" value="M20_Acy1_IAAspH"/>
    <property type="match status" value="1"/>
</dbReference>
<dbReference type="InterPro" id="IPR033845">
    <property type="entry name" value="AbgA"/>
</dbReference>
<accession>A0ABZ2G843</accession>
<dbReference type="NCBIfam" id="TIGR01891">
    <property type="entry name" value="amidohydrolases"/>
    <property type="match status" value="1"/>
</dbReference>
<dbReference type="SUPFAM" id="SSF53187">
    <property type="entry name" value="Zn-dependent exopeptidases"/>
    <property type="match status" value="1"/>
</dbReference>
<proteinExistence type="predicted"/>
<dbReference type="Pfam" id="PF01546">
    <property type="entry name" value="Peptidase_M20"/>
    <property type="match status" value="1"/>
</dbReference>
<dbReference type="Gene3D" id="3.40.630.10">
    <property type="entry name" value="Zn peptidases"/>
    <property type="match status" value="2"/>
</dbReference>
<dbReference type="InterPro" id="IPR017439">
    <property type="entry name" value="Amidohydrolase"/>
</dbReference>
<dbReference type="SUPFAM" id="SSF55031">
    <property type="entry name" value="Bacterial exopeptidase dimerisation domain"/>
    <property type="match status" value="1"/>
</dbReference>
<feature type="domain" description="Peptidase M20 dimerisation" evidence="2">
    <location>
        <begin position="238"/>
        <end position="321"/>
    </location>
</feature>
<evidence type="ECO:0000313" key="3">
    <source>
        <dbReference type="EMBL" id="WWO38004.1"/>
    </source>
</evidence>